<keyword evidence="3" id="KW-1185">Reference proteome</keyword>
<accession>A0ABD0KB05</accession>
<dbReference type="AlphaFoldDB" id="A0ABD0KB05"/>
<proteinExistence type="predicted"/>
<organism evidence="2 3">
    <name type="scientific">Batillaria attramentaria</name>
    <dbReference type="NCBI Taxonomy" id="370345"/>
    <lineage>
        <taxon>Eukaryota</taxon>
        <taxon>Metazoa</taxon>
        <taxon>Spiralia</taxon>
        <taxon>Lophotrochozoa</taxon>
        <taxon>Mollusca</taxon>
        <taxon>Gastropoda</taxon>
        <taxon>Caenogastropoda</taxon>
        <taxon>Sorbeoconcha</taxon>
        <taxon>Cerithioidea</taxon>
        <taxon>Batillariidae</taxon>
        <taxon>Batillaria</taxon>
    </lineage>
</organism>
<name>A0ABD0KB05_9CAEN</name>
<comment type="caution">
    <text evidence="2">The sequence shown here is derived from an EMBL/GenBank/DDBJ whole genome shotgun (WGS) entry which is preliminary data.</text>
</comment>
<reference evidence="2 3" key="1">
    <citation type="journal article" date="2023" name="Sci. Data">
        <title>Genome assembly of the Korean intertidal mud-creeper Batillaria attramentaria.</title>
        <authorList>
            <person name="Patra A.K."/>
            <person name="Ho P.T."/>
            <person name="Jun S."/>
            <person name="Lee S.J."/>
            <person name="Kim Y."/>
            <person name="Won Y.J."/>
        </authorList>
    </citation>
    <scope>NUCLEOTIDE SEQUENCE [LARGE SCALE GENOMIC DNA]</scope>
    <source>
        <strain evidence="2">Wonlab-2016</strain>
    </source>
</reference>
<protein>
    <submittedName>
        <fullName evidence="2">Uncharacterized protein</fullName>
    </submittedName>
</protein>
<sequence>MKTQNIKPDAWDHNVTRRTHGMAATSRILPSYQEPRQIARARSFTQSDQGTLIGNYNDGDLAKFIYRSSQHGHGTRLASLGTPRDLSPIRSLT</sequence>
<dbReference type="EMBL" id="JACVVK020000212">
    <property type="protein sequence ID" value="KAK7484291.1"/>
    <property type="molecule type" value="Genomic_DNA"/>
</dbReference>
<evidence type="ECO:0000256" key="1">
    <source>
        <dbReference type="SAM" id="MobiDB-lite"/>
    </source>
</evidence>
<dbReference type="Proteomes" id="UP001519460">
    <property type="component" value="Unassembled WGS sequence"/>
</dbReference>
<feature type="region of interest" description="Disordered" evidence="1">
    <location>
        <begin position="72"/>
        <end position="93"/>
    </location>
</feature>
<evidence type="ECO:0000313" key="3">
    <source>
        <dbReference type="Proteomes" id="UP001519460"/>
    </source>
</evidence>
<gene>
    <name evidence="2" type="ORF">BaRGS_00024416</name>
</gene>
<evidence type="ECO:0000313" key="2">
    <source>
        <dbReference type="EMBL" id="KAK7484291.1"/>
    </source>
</evidence>